<dbReference type="InterPro" id="IPR001279">
    <property type="entry name" value="Metallo-B-lactamas"/>
</dbReference>
<evidence type="ECO:0000256" key="8">
    <source>
        <dbReference type="ARBA" id="ARBA00022759"/>
    </source>
</evidence>
<dbReference type="PANTHER" id="PTHR12553:SF70">
    <property type="entry name" value="RIBONUCLEASE Z"/>
    <property type="match status" value="1"/>
</dbReference>
<dbReference type="Proteomes" id="UP000660262">
    <property type="component" value="Unassembled WGS sequence"/>
</dbReference>
<evidence type="ECO:0000256" key="7">
    <source>
        <dbReference type="ARBA" id="ARBA00022723"/>
    </source>
</evidence>
<evidence type="ECO:0000313" key="13">
    <source>
        <dbReference type="EMBL" id="GHP02313.1"/>
    </source>
</evidence>
<feature type="region of interest" description="Disordered" evidence="11">
    <location>
        <begin position="158"/>
        <end position="213"/>
    </location>
</feature>
<name>A0A830H7M6_9CHLO</name>
<comment type="catalytic activity">
    <reaction evidence="1">
        <text>Endonucleolytic cleavage of RNA, removing extra 3' nucleotides from tRNA precursor, generating 3' termini of tRNAs. A 3'-hydroxy group is left at the tRNA terminus and a 5'-phosphoryl group is left at the trailer molecule.</text>
        <dbReference type="EC" id="3.1.26.11"/>
    </reaction>
</comment>
<dbReference type="AlphaFoldDB" id="A0A830H7M6"/>
<keyword evidence="10" id="KW-0862">Zinc</keyword>
<comment type="similarity">
    <text evidence="3">Belongs to the RNase Z family.</text>
</comment>
<feature type="region of interest" description="Disordered" evidence="11">
    <location>
        <begin position="432"/>
        <end position="481"/>
    </location>
</feature>
<dbReference type="Gene3D" id="3.60.15.10">
    <property type="entry name" value="Ribonuclease Z/Hydroxyacylglutathione hydrolase-like"/>
    <property type="match status" value="1"/>
</dbReference>
<comment type="cofactor">
    <cofactor evidence="2">
        <name>Zn(2+)</name>
        <dbReference type="ChEBI" id="CHEBI:29105"/>
    </cofactor>
</comment>
<feature type="compositionally biased region" description="Low complexity" evidence="11">
    <location>
        <begin position="190"/>
        <end position="204"/>
    </location>
</feature>
<proteinExistence type="inferred from homology"/>
<evidence type="ECO:0000256" key="4">
    <source>
        <dbReference type="ARBA" id="ARBA00012477"/>
    </source>
</evidence>
<organism evidence="13 14">
    <name type="scientific">Pycnococcus provasolii</name>
    <dbReference type="NCBI Taxonomy" id="41880"/>
    <lineage>
        <taxon>Eukaryota</taxon>
        <taxon>Viridiplantae</taxon>
        <taxon>Chlorophyta</taxon>
        <taxon>Pseudoscourfieldiophyceae</taxon>
        <taxon>Pseudoscourfieldiales</taxon>
        <taxon>Pycnococcaceae</taxon>
        <taxon>Pycnococcus</taxon>
    </lineage>
</organism>
<sequence>MTAAAEIWRQAQTTHSASLTCLVAECDHTAPALLLDVVGAQTARRAQYLFHVPENLARLLLEHAHRPTRHLRAAFAPAITPSVAGGLPSLLLRLCSDGHGAVRLLGPNGLPNYCHALRHIIRFTHPAVYVSDSALREAYADELGVHVYGVPFLPSTTTTFTSSSSSDEDEDSDDNSDDNNSSYDDDDARAQQPREAARAAAVPAARRRNTATTSTYQAAQLPFYFGVENRRTPPPLTPDDDGGGGALAGFFVRLDCVQRDDGKGVTFFVADVPSTSAPSGERVPAVREDDVALLSFVVHLAHGGARVAVAPEYLRWVASLPKSVSHIWVGRTPPVGECKDNDVGDALGFQTSACTQGCLTNVSAQAFPFAGWLPATPTEMVGDSVLRAGTHVRASLLWTLNLANFTWSFDDALNENQHRLMRTIADAKERLETKRRAESERETTRETNRAVAAALRKSLSKSVKENDEKDDDYNDNGKDRSDDDVHVAFLGTGCAEPSKYRAGSAIVVAMPKQDELHAPSSTTAAVLLDAGEGCYAAWLRLRDAPGQHVPDVSSLVALWISHHHADHVLGLPQILHQRAVSEGDPIHVAAPRGVAAWLRELPSRALGGALATTATVWSHDEFDRATNSRSGISSPLSSLGVAFASVQVDHCPGARAVVLRSTFRSTWSVAYSGDGRPSGTFARIARGVDLLIQESTFADELSAEATKKRHCTLTEAVGVSLACGARRTVFTHFSQRYPLRMPILDADATHVRDRCFFANDGLIVAFSEMSEMPRMQQYVACALGVEEESV</sequence>
<evidence type="ECO:0000256" key="9">
    <source>
        <dbReference type="ARBA" id="ARBA00022801"/>
    </source>
</evidence>
<dbReference type="GO" id="GO:0042781">
    <property type="term" value="F:3'-tRNA processing endoribonuclease activity"/>
    <property type="evidence" value="ECO:0007669"/>
    <property type="project" value="UniProtKB-EC"/>
</dbReference>
<evidence type="ECO:0000259" key="12">
    <source>
        <dbReference type="Pfam" id="PF12706"/>
    </source>
</evidence>
<evidence type="ECO:0000256" key="2">
    <source>
        <dbReference type="ARBA" id="ARBA00001947"/>
    </source>
</evidence>
<dbReference type="GO" id="GO:0005739">
    <property type="term" value="C:mitochondrion"/>
    <property type="evidence" value="ECO:0007669"/>
    <property type="project" value="TreeGrafter"/>
</dbReference>
<keyword evidence="6" id="KW-0540">Nuclease</keyword>
<evidence type="ECO:0000256" key="1">
    <source>
        <dbReference type="ARBA" id="ARBA00000402"/>
    </source>
</evidence>
<evidence type="ECO:0000313" key="14">
    <source>
        <dbReference type="Proteomes" id="UP000660262"/>
    </source>
</evidence>
<feature type="domain" description="Metallo-beta-lactamase" evidence="12">
    <location>
        <begin position="526"/>
        <end position="733"/>
    </location>
</feature>
<protein>
    <recommendedName>
        <fullName evidence="4">ribonuclease Z</fullName>
        <ecNumber evidence="4">3.1.26.11</ecNumber>
    </recommendedName>
</protein>
<dbReference type="SUPFAM" id="SSF56281">
    <property type="entry name" value="Metallo-hydrolase/oxidoreductase"/>
    <property type="match status" value="1"/>
</dbReference>
<keyword evidence="5" id="KW-0819">tRNA processing</keyword>
<keyword evidence="7" id="KW-0479">Metal-binding</keyword>
<gene>
    <name evidence="13" type="ORF">PPROV_000107000</name>
</gene>
<evidence type="ECO:0000256" key="3">
    <source>
        <dbReference type="ARBA" id="ARBA00007823"/>
    </source>
</evidence>
<keyword evidence="9" id="KW-0378">Hydrolase</keyword>
<dbReference type="EC" id="3.1.26.11" evidence="4"/>
<evidence type="ECO:0000256" key="6">
    <source>
        <dbReference type="ARBA" id="ARBA00022722"/>
    </source>
</evidence>
<accession>A0A830H7M6</accession>
<reference evidence="13" key="1">
    <citation type="submission" date="2020-10" db="EMBL/GenBank/DDBJ databases">
        <title>Unveiling of a novel bifunctional photoreceptor, Dualchrome1, isolated from a cosmopolitan green alga.</title>
        <authorList>
            <person name="Suzuki S."/>
            <person name="Kawachi M."/>
        </authorList>
    </citation>
    <scope>NUCLEOTIDE SEQUENCE</scope>
    <source>
        <strain evidence="13">NIES 2893</strain>
    </source>
</reference>
<dbReference type="EMBL" id="BNJQ01000003">
    <property type="protein sequence ID" value="GHP02313.1"/>
    <property type="molecule type" value="Genomic_DNA"/>
</dbReference>
<dbReference type="InterPro" id="IPR036866">
    <property type="entry name" value="RibonucZ/Hydroxyglut_hydro"/>
</dbReference>
<dbReference type="GO" id="GO:0046872">
    <property type="term" value="F:metal ion binding"/>
    <property type="evidence" value="ECO:0007669"/>
    <property type="project" value="UniProtKB-KW"/>
</dbReference>
<feature type="compositionally biased region" description="Basic and acidic residues" evidence="11">
    <location>
        <begin position="432"/>
        <end position="448"/>
    </location>
</feature>
<feature type="compositionally biased region" description="Acidic residues" evidence="11">
    <location>
        <begin position="166"/>
        <end position="187"/>
    </location>
</feature>
<dbReference type="OrthoDB" id="527344at2759"/>
<evidence type="ECO:0000256" key="10">
    <source>
        <dbReference type="ARBA" id="ARBA00022833"/>
    </source>
</evidence>
<evidence type="ECO:0000256" key="5">
    <source>
        <dbReference type="ARBA" id="ARBA00022694"/>
    </source>
</evidence>
<dbReference type="PANTHER" id="PTHR12553">
    <property type="entry name" value="ZINC PHOSPHODIESTERASE ELAC PROTEIN 2"/>
    <property type="match status" value="1"/>
</dbReference>
<dbReference type="InterPro" id="IPR047151">
    <property type="entry name" value="RNZ2-like"/>
</dbReference>
<keyword evidence="14" id="KW-1185">Reference proteome</keyword>
<evidence type="ECO:0000256" key="11">
    <source>
        <dbReference type="SAM" id="MobiDB-lite"/>
    </source>
</evidence>
<dbReference type="GO" id="GO:1990180">
    <property type="term" value="P:mitochondrial tRNA 3'-end processing"/>
    <property type="evidence" value="ECO:0007669"/>
    <property type="project" value="TreeGrafter"/>
</dbReference>
<keyword evidence="8" id="KW-0255">Endonuclease</keyword>
<dbReference type="Pfam" id="PF12706">
    <property type="entry name" value="Lactamase_B_2"/>
    <property type="match status" value="1"/>
</dbReference>
<comment type="caution">
    <text evidence="13">The sequence shown here is derived from an EMBL/GenBank/DDBJ whole genome shotgun (WGS) entry which is preliminary data.</text>
</comment>